<gene>
    <name evidence="1" type="ORF">GCM10022233_05660</name>
</gene>
<proteinExistence type="predicted"/>
<name>A0ABP7UBU1_9ACTN</name>
<protein>
    <recommendedName>
        <fullName evidence="3">DUF5071 domain-containing protein</fullName>
    </recommendedName>
</protein>
<comment type="caution">
    <text evidence="1">The sequence shown here is derived from an EMBL/GenBank/DDBJ whole genome shotgun (WGS) entry which is preliminary data.</text>
</comment>
<dbReference type="EMBL" id="BAAAZY010000003">
    <property type="protein sequence ID" value="GAA4039968.1"/>
    <property type="molecule type" value="Genomic_DNA"/>
</dbReference>
<accession>A0ABP7UBU1</accession>
<organism evidence="1 2">
    <name type="scientific">Streptomyces shaanxiensis</name>
    <dbReference type="NCBI Taxonomy" id="653357"/>
    <lineage>
        <taxon>Bacteria</taxon>
        <taxon>Bacillati</taxon>
        <taxon>Actinomycetota</taxon>
        <taxon>Actinomycetes</taxon>
        <taxon>Kitasatosporales</taxon>
        <taxon>Streptomycetaceae</taxon>
        <taxon>Streptomyces</taxon>
    </lineage>
</organism>
<evidence type="ECO:0008006" key="3">
    <source>
        <dbReference type="Google" id="ProtNLM"/>
    </source>
</evidence>
<reference evidence="2" key="1">
    <citation type="journal article" date="2019" name="Int. J. Syst. Evol. Microbiol.">
        <title>The Global Catalogue of Microorganisms (GCM) 10K type strain sequencing project: providing services to taxonomists for standard genome sequencing and annotation.</title>
        <authorList>
            <consortium name="The Broad Institute Genomics Platform"/>
            <consortium name="The Broad Institute Genome Sequencing Center for Infectious Disease"/>
            <person name="Wu L."/>
            <person name="Ma J."/>
        </authorList>
    </citation>
    <scope>NUCLEOTIDE SEQUENCE [LARGE SCALE GENOMIC DNA]</scope>
    <source>
        <strain evidence="2">JCM 16925</strain>
    </source>
</reference>
<evidence type="ECO:0000313" key="2">
    <source>
        <dbReference type="Proteomes" id="UP001499984"/>
    </source>
</evidence>
<keyword evidence="2" id="KW-1185">Reference proteome</keyword>
<dbReference type="Proteomes" id="UP001499984">
    <property type="component" value="Unassembled WGS sequence"/>
</dbReference>
<sequence length="114" mass="12697">MSDLTRLMSQISVGGVDGGAMGIPAEVQHFIEKLTFADPDDIWDSLQASLAEDWMALPVWARNLAFRLLCLQRPDDAEILGQAGSDLLSFGPDWDEFAEKLMARSEELKTKKQE</sequence>
<evidence type="ECO:0000313" key="1">
    <source>
        <dbReference type="EMBL" id="GAA4039968.1"/>
    </source>
</evidence>